<feature type="domain" description="Methyltransferase" evidence="1">
    <location>
        <begin position="64"/>
        <end position="147"/>
    </location>
</feature>
<dbReference type="InterPro" id="IPR052939">
    <property type="entry name" value="23S_rRNA_MeTrnsfrase_RlmA"/>
</dbReference>
<keyword evidence="2" id="KW-0808">Transferase</keyword>
<sequence>MSGKELANPRTHKDWLPPHSLAWYAQLGKMTGQYRLPWNLTISGPNAEAIFEEEVSSMVRNKIVLDIGCGHGEFTVRWGPVVKQIVGIDITDDFIEAGKAKGFANVSFVAADSKQRLPFDDNAFDCAYNRKGPTSAYVDVRRIVKQGGRIMGLHPGDRLSPELPQLFPDLFEPLREGTPVLDKLKANLEKGGLLDQASIEIVKSASYLHEPLDIVKICCFGQRPSIYEMVVDTWMPEIEESFERHATEEGLAVTGETYLVRIRME</sequence>
<evidence type="ECO:0000259" key="1">
    <source>
        <dbReference type="Pfam" id="PF13649"/>
    </source>
</evidence>
<comment type="caution">
    <text evidence="2">The sequence shown here is derived from an EMBL/GenBank/DDBJ whole genome shotgun (WGS) entry which is preliminary data.</text>
</comment>
<organism evidence="2 3">
    <name type="scientific">Paenibacillus antri</name>
    <dbReference type="NCBI Taxonomy" id="2582848"/>
    <lineage>
        <taxon>Bacteria</taxon>
        <taxon>Bacillati</taxon>
        <taxon>Bacillota</taxon>
        <taxon>Bacilli</taxon>
        <taxon>Bacillales</taxon>
        <taxon>Paenibacillaceae</taxon>
        <taxon>Paenibacillus</taxon>
    </lineage>
</organism>
<dbReference type="Proteomes" id="UP000309676">
    <property type="component" value="Unassembled WGS sequence"/>
</dbReference>
<dbReference type="Gene3D" id="3.40.50.150">
    <property type="entry name" value="Vaccinia Virus protein VP39"/>
    <property type="match status" value="1"/>
</dbReference>
<dbReference type="Pfam" id="PF13649">
    <property type="entry name" value="Methyltransf_25"/>
    <property type="match status" value="1"/>
</dbReference>
<dbReference type="InterPro" id="IPR029063">
    <property type="entry name" value="SAM-dependent_MTases_sf"/>
</dbReference>
<dbReference type="OrthoDB" id="5522265at2"/>
<keyword evidence="3" id="KW-1185">Reference proteome</keyword>
<proteinExistence type="predicted"/>
<dbReference type="InterPro" id="IPR041698">
    <property type="entry name" value="Methyltransf_25"/>
</dbReference>
<dbReference type="PANTHER" id="PTHR43460:SF1">
    <property type="entry name" value="METHYLTRANSFERASE TYPE 11 DOMAIN-CONTAINING PROTEIN"/>
    <property type="match status" value="1"/>
</dbReference>
<evidence type="ECO:0000313" key="3">
    <source>
        <dbReference type="Proteomes" id="UP000309676"/>
    </source>
</evidence>
<dbReference type="EMBL" id="VCIW01000013">
    <property type="protein sequence ID" value="TLS50815.1"/>
    <property type="molecule type" value="Genomic_DNA"/>
</dbReference>
<protein>
    <submittedName>
        <fullName evidence="2">Class I SAM-dependent methyltransferase</fullName>
    </submittedName>
</protein>
<name>A0A5R9GH89_9BACL</name>
<evidence type="ECO:0000313" key="2">
    <source>
        <dbReference type="EMBL" id="TLS50815.1"/>
    </source>
</evidence>
<accession>A0A5R9GH89</accession>
<dbReference type="PANTHER" id="PTHR43460">
    <property type="entry name" value="METHYLTRANSFERASE"/>
    <property type="match status" value="1"/>
</dbReference>
<keyword evidence="2" id="KW-0489">Methyltransferase</keyword>
<dbReference type="AlphaFoldDB" id="A0A5R9GH89"/>
<dbReference type="GO" id="GO:0008168">
    <property type="term" value="F:methyltransferase activity"/>
    <property type="evidence" value="ECO:0007669"/>
    <property type="project" value="UniProtKB-KW"/>
</dbReference>
<gene>
    <name evidence="2" type="ORF">FE782_18735</name>
</gene>
<dbReference type="SUPFAM" id="SSF53335">
    <property type="entry name" value="S-adenosyl-L-methionine-dependent methyltransferases"/>
    <property type="match status" value="1"/>
</dbReference>
<dbReference type="CDD" id="cd02440">
    <property type="entry name" value="AdoMet_MTases"/>
    <property type="match status" value="1"/>
</dbReference>
<dbReference type="GO" id="GO:0032259">
    <property type="term" value="P:methylation"/>
    <property type="evidence" value="ECO:0007669"/>
    <property type="project" value="UniProtKB-KW"/>
</dbReference>
<reference evidence="2 3" key="1">
    <citation type="submission" date="2019-05" db="EMBL/GenBank/DDBJ databases">
        <authorList>
            <person name="Narsing Rao M.P."/>
            <person name="Li W.J."/>
        </authorList>
    </citation>
    <scope>NUCLEOTIDE SEQUENCE [LARGE SCALE GENOMIC DNA]</scope>
    <source>
        <strain evidence="2 3">SYSU_K30003</strain>
    </source>
</reference>